<organism evidence="3 4">
    <name type="scientific">Sphingomonas morindae</name>
    <dbReference type="NCBI Taxonomy" id="1541170"/>
    <lineage>
        <taxon>Bacteria</taxon>
        <taxon>Pseudomonadati</taxon>
        <taxon>Pseudomonadota</taxon>
        <taxon>Alphaproteobacteria</taxon>
        <taxon>Sphingomonadales</taxon>
        <taxon>Sphingomonadaceae</taxon>
        <taxon>Sphingomonas</taxon>
    </lineage>
</organism>
<evidence type="ECO:0000259" key="2">
    <source>
        <dbReference type="Pfam" id="PF02627"/>
    </source>
</evidence>
<accession>A0ABY4X3P1</accession>
<dbReference type="EMBL" id="CP084930">
    <property type="protein sequence ID" value="USI71523.1"/>
    <property type="molecule type" value="Genomic_DNA"/>
</dbReference>
<protein>
    <submittedName>
        <fullName evidence="3">Carboxymuconolactone decarboxylase family protein</fullName>
    </submittedName>
</protein>
<gene>
    <name evidence="3" type="ORF">LHA26_09235</name>
</gene>
<dbReference type="Gene3D" id="1.20.1290.10">
    <property type="entry name" value="AhpD-like"/>
    <property type="match status" value="1"/>
</dbReference>
<evidence type="ECO:0000313" key="4">
    <source>
        <dbReference type="Proteomes" id="UP001056937"/>
    </source>
</evidence>
<proteinExistence type="predicted"/>
<dbReference type="RefSeq" id="WP_252165336.1">
    <property type="nucleotide sequence ID" value="NZ_CP084930.1"/>
</dbReference>
<feature type="domain" description="Carboxymuconolactone decarboxylase-like" evidence="2">
    <location>
        <begin position="33"/>
        <end position="99"/>
    </location>
</feature>
<dbReference type="InterPro" id="IPR029032">
    <property type="entry name" value="AhpD-like"/>
</dbReference>
<dbReference type="Proteomes" id="UP001056937">
    <property type="component" value="Chromosome 1"/>
</dbReference>
<dbReference type="PANTHER" id="PTHR33570">
    <property type="entry name" value="4-CARBOXYMUCONOLACTONE DECARBOXYLASE FAMILY PROTEIN"/>
    <property type="match status" value="1"/>
</dbReference>
<feature type="domain" description="Carboxymuconolactone decarboxylase-like" evidence="2">
    <location>
        <begin position="148"/>
        <end position="232"/>
    </location>
</feature>
<evidence type="ECO:0000313" key="3">
    <source>
        <dbReference type="EMBL" id="USI71523.1"/>
    </source>
</evidence>
<dbReference type="InterPro" id="IPR052512">
    <property type="entry name" value="4CMD/NDH-1_regulator"/>
</dbReference>
<reference evidence="3" key="1">
    <citation type="journal article" date="2022" name="Toxins">
        <title>Genomic Analysis of Sphingopyxis sp. USTB-05 for Biodegrading Cyanobacterial Hepatotoxins.</title>
        <authorList>
            <person name="Liu C."/>
            <person name="Xu Q."/>
            <person name="Zhao Z."/>
            <person name="Zhang H."/>
            <person name="Liu X."/>
            <person name="Yin C."/>
            <person name="Liu Y."/>
            <person name="Yan H."/>
        </authorList>
    </citation>
    <scope>NUCLEOTIDE SEQUENCE</scope>
    <source>
        <strain evidence="3">NBD5</strain>
    </source>
</reference>
<feature type="region of interest" description="Disordered" evidence="1">
    <location>
        <begin position="1"/>
        <end position="20"/>
    </location>
</feature>
<name>A0ABY4X3P1_9SPHN</name>
<sequence length="239" mass="25546">MTDTPATARQASSDQVRAVSPALEAQTQDRVVGALWSRPGLSPRDRSLVAVAALIAGGQTGPLGTYTAKALRSGVTPDELSETVLHLAYYAGWAKALAATVPIAAVFAEQGIGVERLPAEAPKPLPLDEAAEARRKQTVGDQFGAVAPGLVDYTTDYLFRDLWLRPDLSPRDRSLVTVAALVATGQVQQITFHLGRAMDNGLTREEAAEVVTQLAFYTGWPSAMSALPVFKDVFEKRES</sequence>
<dbReference type="SUPFAM" id="SSF69118">
    <property type="entry name" value="AhpD-like"/>
    <property type="match status" value="1"/>
</dbReference>
<feature type="compositionally biased region" description="Polar residues" evidence="1">
    <location>
        <begin position="1"/>
        <end position="15"/>
    </location>
</feature>
<keyword evidence="4" id="KW-1185">Reference proteome</keyword>
<dbReference type="InterPro" id="IPR003779">
    <property type="entry name" value="CMD-like"/>
</dbReference>
<evidence type="ECO:0000256" key="1">
    <source>
        <dbReference type="SAM" id="MobiDB-lite"/>
    </source>
</evidence>
<dbReference type="PANTHER" id="PTHR33570:SF9">
    <property type="entry name" value="BLL4600 PROTEIN"/>
    <property type="match status" value="1"/>
</dbReference>
<dbReference type="Pfam" id="PF02627">
    <property type="entry name" value="CMD"/>
    <property type="match status" value="2"/>
</dbReference>